<dbReference type="PANTHER" id="PTHR43069">
    <property type="entry name" value="FUMARYLACETOACETASE"/>
    <property type="match status" value="1"/>
</dbReference>
<dbReference type="EC" id="3.7.1.2" evidence="2"/>
<comment type="catalytic activity">
    <reaction evidence="2">
        <text>4-fumarylacetoacetate + H2O = acetoacetate + fumarate + H(+)</text>
        <dbReference type="Rhea" id="RHEA:10244"/>
        <dbReference type="ChEBI" id="CHEBI:13705"/>
        <dbReference type="ChEBI" id="CHEBI:15377"/>
        <dbReference type="ChEBI" id="CHEBI:15378"/>
        <dbReference type="ChEBI" id="CHEBI:18034"/>
        <dbReference type="ChEBI" id="CHEBI:29806"/>
        <dbReference type="EC" id="3.7.1.2"/>
    </reaction>
</comment>
<dbReference type="Proteomes" id="UP001586593">
    <property type="component" value="Unassembled WGS sequence"/>
</dbReference>
<protein>
    <recommendedName>
        <fullName evidence="2">Fumarylacetoacetase</fullName>
        <ecNumber evidence="2">3.7.1.2</ecNumber>
    </recommendedName>
    <alternativeName>
        <fullName evidence="2">Fumarylacetoacetate hydrolase</fullName>
    </alternativeName>
</protein>
<feature type="domain" description="Fumarylacetoacetase N-terminal" evidence="3">
    <location>
        <begin position="18"/>
        <end position="89"/>
    </location>
</feature>
<keyword evidence="1 2" id="KW-0479">Metal-binding</keyword>
<keyword evidence="2" id="KW-0585">Phenylalanine catabolism</keyword>
<evidence type="ECO:0000256" key="2">
    <source>
        <dbReference type="RuleBase" id="RU366008"/>
    </source>
</evidence>
<comment type="pathway">
    <text evidence="2">Amino-acid degradation; L-phenylalanine degradation; acetoacetate and fumarate from L-phenylalanine: step 6/6.</text>
</comment>
<accession>A0ABR3VL52</accession>
<comment type="similarity">
    <text evidence="2">Belongs to the FAH family.</text>
</comment>
<dbReference type="SUPFAM" id="SSF63433">
    <property type="entry name" value="Fumarylacetoacetate hydrolase, FAH, N-terminal domain"/>
    <property type="match status" value="1"/>
</dbReference>
<keyword evidence="5" id="KW-1185">Reference proteome</keyword>
<sequence>MAASWVPSVDANSDFSLANIPFGIVTTAANPIPRAATAIGSYVLDLAAVSQHPDFPKLFPSLEGHRDVFAQPSLNAFAALGRPVHRERRS</sequence>
<comment type="cofactor">
    <cofactor evidence="2">
        <name>Mg(2+)</name>
        <dbReference type="ChEBI" id="CHEBI:18420"/>
    </cofactor>
    <cofactor evidence="2">
        <name>Ca(2+)</name>
        <dbReference type="ChEBI" id="CHEBI:29108"/>
    </cofactor>
</comment>
<evidence type="ECO:0000313" key="5">
    <source>
        <dbReference type="Proteomes" id="UP001586593"/>
    </source>
</evidence>
<organism evidence="4 5">
    <name type="scientific">Phialemonium thermophilum</name>
    <dbReference type="NCBI Taxonomy" id="223376"/>
    <lineage>
        <taxon>Eukaryota</taxon>
        <taxon>Fungi</taxon>
        <taxon>Dikarya</taxon>
        <taxon>Ascomycota</taxon>
        <taxon>Pezizomycotina</taxon>
        <taxon>Sordariomycetes</taxon>
        <taxon>Sordariomycetidae</taxon>
        <taxon>Cephalothecales</taxon>
        <taxon>Cephalothecaceae</taxon>
        <taxon>Phialemonium</taxon>
    </lineage>
</organism>
<name>A0ABR3VL52_9PEZI</name>
<proteinExistence type="inferred from homology"/>
<keyword evidence="2" id="KW-0106">Calcium</keyword>
<gene>
    <name evidence="4" type="ORF">VTK73DRAFT_3086</name>
</gene>
<dbReference type="Pfam" id="PF09298">
    <property type="entry name" value="FAA_hydrolase_N"/>
    <property type="match status" value="1"/>
</dbReference>
<evidence type="ECO:0000256" key="1">
    <source>
        <dbReference type="ARBA" id="ARBA00022723"/>
    </source>
</evidence>
<keyword evidence="2" id="KW-0460">Magnesium</keyword>
<dbReference type="InterPro" id="IPR015377">
    <property type="entry name" value="Fumarylacetoacetase_N"/>
</dbReference>
<dbReference type="InterPro" id="IPR005959">
    <property type="entry name" value="Fumarylacetoacetase"/>
</dbReference>
<dbReference type="PANTHER" id="PTHR43069:SF2">
    <property type="entry name" value="FUMARYLACETOACETASE"/>
    <property type="match status" value="1"/>
</dbReference>
<evidence type="ECO:0000313" key="4">
    <source>
        <dbReference type="EMBL" id="KAL1842577.1"/>
    </source>
</evidence>
<keyword evidence="2" id="KW-0378">Hydrolase</keyword>
<dbReference type="InterPro" id="IPR036462">
    <property type="entry name" value="Fumarylacetoacetase_N_sf"/>
</dbReference>
<evidence type="ECO:0000259" key="3">
    <source>
        <dbReference type="Pfam" id="PF09298"/>
    </source>
</evidence>
<keyword evidence="2" id="KW-0828">Tyrosine catabolism</keyword>
<reference evidence="4 5" key="1">
    <citation type="journal article" date="2024" name="Commun. Biol.">
        <title>Comparative genomic analysis of thermophilic fungi reveals convergent evolutionary adaptations and gene losses.</title>
        <authorList>
            <person name="Steindorff A.S."/>
            <person name="Aguilar-Pontes M.V."/>
            <person name="Robinson A.J."/>
            <person name="Andreopoulos B."/>
            <person name="LaButti K."/>
            <person name="Kuo A."/>
            <person name="Mondo S."/>
            <person name="Riley R."/>
            <person name="Otillar R."/>
            <person name="Haridas S."/>
            <person name="Lipzen A."/>
            <person name="Grimwood J."/>
            <person name="Schmutz J."/>
            <person name="Clum A."/>
            <person name="Reid I.D."/>
            <person name="Moisan M.C."/>
            <person name="Butler G."/>
            <person name="Nguyen T.T.M."/>
            <person name="Dewar K."/>
            <person name="Conant G."/>
            <person name="Drula E."/>
            <person name="Henrissat B."/>
            <person name="Hansel C."/>
            <person name="Singer S."/>
            <person name="Hutchinson M.I."/>
            <person name="de Vries R.P."/>
            <person name="Natvig D.O."/>
            <person name="Powell A.J."/>
            <person name="Tsang A."/>
            <person name="Grigoriev I.V."/>
        </authorList>
    </citation>
    <scope>NUCLEOTIDE SEQUENCE [LARGE SCALE GENOMIC DNA]</scope>
    <source>
        <strain evidence="4 5">ATCC 24622</strain>
    </source>
</reference>
<dbReference type="EMBL" id="JAZHXJ010001934">
    <property type="protein sequence ID" value="KAL1842577.1"/>
    <property type="molecule type" value="Genomic_DNA"/>
</dbReference>
<comment type="caution">
    <text evidence="4">The sequence shown here is derived from an EMBL/GenBank/DDBJ whole genome shotgun (WGS) entry which is preliminary data.</text>
</comment>
<dbReference type="Gene3D" id="2.30.30.230">
    <property type="entry name" value="Fumarylacetoacetase, N-terminal domain"/>
    <property type="match status" value="1"/>
</dbReference>